<evidence type="ECO:0000313" key="20">
    <source>
        <dbReference type="Proteomes" id="UP000011124"/>
    </source>
</evidence>
<keyword evidence="12" id="KW-0511">Multifunctional enzyme</keyword>
<dbReference type="GO" id="GO:0009231">
    <property type="term" value="P:riboflavin biosynthetic process"/>
    <property type="evidence" value="ECO:0007669"/>
    <property type="project" value="InterPro"/>
</dbReference>
<evidence type="ECO:0000256" key="3">
    <source>
        <dbReference type="ARBA" id="ARBA00005201"/>
    </source>
</evidence>
<dbReference type="InterPro" id="IPR023468">
    <property type="entry name" value="Riboflavin_kinase"/>
</dbReference>
<dbReference type="InterPro" id="IPR023465">
    <property type="entry name" value="Riboflavin_kinase_dom_sf"/>
</dbReference>
<evidence type="ECO:0000256" key="14">
    <source>
        <dbReference type="ARBA" id="ARBA00049494"/>
    </source>
</evidence>
<comment type="pathway">
    <text evidence="2 15">Cofactor biosynthesis; FAD biosynthesis; FAD from FMN: step 1/1.</text>
</comment>
<evidence type="ECO:0000256" key="7">
    <source>
        <dbReference type="ARBA" id="ARBA00022695"/>
    </source>
</evidence>
<dbReference type="InterPro" id="IPR014729">
    <property type="entry name" value="Rossmann-like_a/b/a_fold"/>
</dbReference>
<keyword evidence="8 15" id="KW-0547">Nucleotide-binding</keyword>
<dbReference type="Proteomes" id="UP000003505">
    <property type="component" value="Unassembled WGS sequence"/>
</dbReference>
<evidence type="ECO:0000256" key="4">
    <source>
        <dbReference type="ARBA" id="ARBA00022630"/>
    </source>
</evidence>
<evidence type="ECO:0000256" key="13">
    <source>
        <dbReference type="ARBA" id="ARBA00047880"/>
    </source>
</evidence>
<dbReference type="EMBL" id="ACKP02000015">
    <property type="protein sequence ID" value="EEX77818.1"/>
    <property type="molecule type" value="Genomic_DNA"/>
</dbReference>
<dbReference type="UniPathway" id="UPA00277">
    <property type="reaction ID" value="UER00407"/>
</dbReference>
<dbReference type="Pfam" id="PF06574">
    <property type="entry name" value="FAD_syn"/>
    <property type="match status" value="1"/>
</dbReference>
<comment type="catalytic activity">
    <reaction evidence="13 15">
        <text>riboflavin + ATP = FMN + ADP + H(+)</text>
        <dbReference type="Rhea" id="RHEA:14357"/>
        <dbReference type="ChEBI" id="CHEBI:15378"/>
        <dbReference type="ChEBI" id="CHEBI:30616"/>
        <dbReference type="ChEBI" id="CHEBI:57986"/>
        <dbReference type="ChEBI" id="CHEBI:58210"/>
        <dbReference type="ChEBI" id="CHEBI:456216"/>
        <dbReference type="EC" id="2.7.1.26"/>
    </reaction>
</comment>
<dbReference type="SMART" id="SM00904">
    <property type="entry name" value="Flavokinase"/>
    <property type="match status" value="1"/>
</dbReference>
<dbReference type="PIRSF" id="PIRSF004491">
    <property type="entry name" value="FAD_Synth"/>
    <property type="match status" value="1"/>
</dbReference>
<dbReference type="CDD" id="cd02064">
    <property type="entry name" value="FAD_synthetase_N"/>
    <property type="match status" value="1"/>
</dbReference>
<dbReference type="InterPro" id="IPR015865">
    <property type="entry name" value="Riboflavin_kinase_bac/euk"/>
</dbReference>
<comment type="function">
    <text evidence="1">Catalyzes the phosphorylation of riboflavin to FMN followed by the adenylation of FMN to FAD.</text>
</comment>
<dbReference type="EC" id="2.7.7.2" evidence="15"/>
<evidence type="ECO:0000256" key="2">
    <source>
        <dbReference type="ARBA" id="ARBA00004726"/>
    </source>
</evidence>
<gene>
    <name evidence="18" type="primary">ribF</name>
    <name evidence="17" type="ordered locus">Selsp_1148</name>
    <name evidence="18" type="ORF">SELSPUOL_01095</name>
</gene>
<dbReference type="PANTHER" id="PTHR22749:SF6">
    <property type="entry name" value="RIBOFLAVIN KINASE"/>
    <property type="match status" value="1"/>
</dbReference>
<feature type="domain" description="Riboflavin kinase" evidence="16">
    <location>
        <begin position="182"/>
        <end position="306"/>
    </location>
</feature>
<evidence type="ECO:0000256" key="11">
    <source>
        <dbReference type="ARBA" id="ARBA00022840"/>
    </source>
</evidence>
<keyword evidence="10 15" id="KW-0274">FAD</keyword>
<dbReference type="PANTHER" id="PTHR22749">
    <property type="entry name" value="RIBOFLAVIN KINASE/FMN ADENYLYLTRANSFERASE"/>
    <property type="match status" value="1"/>
</dbReference>
<keyword evidence="9 15" id="KW-0418">Kinase</keyword>
<keyword evidence="7 15" id="KW-0548">Nucleotidyltransferase</keyword>
<dbReference type="FunFam" id="2.40.30.30:FF:000003">
    <property type="entry name" value="Riboflavin biosynthesis protein"/>
    <property type="match status" value="1"/>
</dbReference>
<dbReference type="NCBIfam" id="TIGR00125">
    <property type="entry name" value="cyt_tran_rel"/>
    <property type="match status" value="1"/>
</dbReference>
<evidence type="ECO:0000256" key="10">
    <source>
        <dbReference type="ARBA" id="ARBA00022827"/>
    </source>
</evidence>
<evidence type="ECO:0000256" key="1">
    <source>
        <dbReference type="ARBA" id="ARBA00002121"/>
    </source>
</evidence>
<comment type="pathway">
    <text evidence="3 15">Cofactor biosynthesis; FMN biosynthesis; FMN from riboflavin (ATP route): step 1/1.</text>
</comment>
<dbReference type="NCBIfam" id="TIGR00083">
    <property type="entry name" value="ribF"/>
    <property type="match status" value="1"/>
</dbReference>
<reference evidence="18 19" key="1">
    <citation type="submission" date="2009-09" db="EMBL/GenBank/DDBJ databases">
        <authorList>
            <person name="Weinstock G."/>
            <person name="Sodergren E."/>
            <person name="Clifton S."/>
            <person name="Fulton L."/>
            <person name="Fulton B."/>
            <person name="Courtney L."/>
            <person name="Fronick C."/>
            <person name="Harrison M."/>
            <person name="Strong C."/>
            <person name="Farmer C."/>
            <person name="Delahaunty K."/>
            <person name="Markovic C."/>
            <person name="Hall O."/>
            <person name="Minx P."/>
            <person name="Tomlinson C."/>
            <person name="Mitreva M."/>
            <person name="Nelson J."/>
            <person name="Hou S."/>
            <person name="Wollam A."/>
            <person name="Pepin K.H."/>
            <person name="Johnson M."/>
            <person name="Bhonagiri V."/>
            <person name="Nash W.E."/>
            <person name="Warren W."/>
            <person name="Chinwalla A."/>
            <person name="Mardis E.R."/>
            <person name="Wilson R.K."/>
        </authorList>
    </citation>
    <scope>NUCLEOTIDE SEQUENCE [LARGE SCALE GENOMIC DNA]</scope>
    <source>
        <strain evidence="18">ATCC 35185</strain>
        <strain evidence="19">ATCC 35185 / DSM 20758 / VPI D19B-28</strain>
    </source>
</reference>
<accession>C9LTT4</accession>
<dbReference type="NCBIfam" id="NF004162">
    <property type="entry name" value="PRK05627.1-5"/>
    <property type="match status" value="1"/>
</dbReference>
<evidence type="ECO:0000313" key="17">
    <source>
        <dbReference type="EMBL" id="AEC00108.1"/>
    </source>
</evidence>
<dbReference type="GO" id="GO:0006747">
    <property type="term" value="P:FAD biosynthetic process"/>
    <property type="evidence" value="ECO:0007669"/>
    <property type="project" value="UniProtKB-UniRule"/>
</dbReference>
<evidence type="ECO:0000256" key="15">
    <source>
        <dbReference type="PIRNR" id="PIRNR004491"/>
    </source>
</evidence>
<dbReference type="SUPFAM" id="SSF52374">
    <property type="entry name" value="Nucleotidylyl transferase"/>
    <property type="match status" value="1"/>
</dbReference>
<dbReference type="InterPro" id="IPR002606">
    <property type="entry name" value="Riboflavin_kinase_bac"/>
</dbReference>
<sequence>MLRFSKIKHLSDSYQGIVIALGTFDGVHIGHQSILQRARELAADIHGVSMAFTFQEHPLSVIFPERAPKMIRNTESKEAIIEKLGVDILMNVPFTKNFAAISATGFLKLLQENFSPAYVVVGANYTFGFQGTGDSAFLQQRGEEFGFVSRIGNSVLRDGKMVSSTRIRSLIAEGNLDLVNQYLKWPLDYTGIVTYGEQRGRKLGFPTANIALDDSYALLPNGVYAVRVHFNDAVYPGVANIGSNPTFEEVERRLEVHLMQFNGNLYGQKICVDFLGKLRDEKKFPDVDALVAQIHRDIEQAQHFWDMPVHVGGMPYVEKKG</sequence>
<dbReference type="Gene3D" id="2.40.30.30">
    <property type="entry name" value="Riboflavin kinase-like"/>
    <property type="match status" value="1"/>
</dbReference>
<dbReference type="GO" id="GO:0005524">
    <property type="term" value="F:ATP binding"/>
    <property type="evidence" value="ECO:0007669"/>
    <property type="project" value="UniProtKB-UniRule"/>
</dbReference>
<keyword evidence="6 15" id="KW-0808">Transferase</keyword>
<dbReference type="GO" id="GO:0009398">
    <property type="term" value="P:FMN biosynthetic process"/>
    <property type="evidence" value="ECO:0007669"/>
    <property type="project" value="UniProtKB-UniRule"/>
</dbReference>
<evidence type="ECO:0000313" key="18">
    <source>
        <dbReference type="EMBL" id="EEX77818.1"/>
    </source>
</evidence>
<evidence type="ECO:0000259" key="16">
    <source>
        <dbReference type="SMART" id="SM00904"/>
    </source>
</evidence>
<protein>
    <recommendedName>
        <fullName evidence="15">Riboflavin biosynthesis protein</fullName>
    </recommendedName>
    <domain>
        <recommendedName>
            <fullName evidence="15">Riboflavin kinase</fullName>
            <ecNumber evidence="15">2.7.1.26</ecNumber>
        </recommendedName>
        <alternativeName>
            <fullName evidence="15">Flavokinase</fullName>
        </alternativeName>
    </domain>
    <domain>
        <recommendedName>
            <fullName evidence="15">FMN adenylyltransferase</fullName>
            <ecNumber evidence="15">2.7.7.2</ecNumber>
        </recommendedName>
        <alternativeName>
            <fullName evidence="15">FAD pyrophosphorylase</fullName>
        </alternativeName>
        <alternativeName>
            <fullName evidence="15">FAD synthase</fullName>
        </alternativeName>
    </domain>
</protein>
<dbReference type="Pfam" id="PF01687">
    <property type="entry name" value="Flavokinase"/>
    <property type="match status" value="1"/>
</dbReference>
<dbReference type="InterPro" id="IPR015864">
    <property type="entry name" value="FAD_synthase"/>
</dbReference>
<dbReference type="eggNOG" id="COG0196">
    <property type="taxonomic scope" value="Bacteria"/>
</dbReference>
<dbReference type="FunFam" id="3.40.50.620:FF:000021">
    <property type="entry name" value="Riboflavin biosynthesis protein"/>
    <property type="match status" value="1"/>
</dbReference>
<evidence type="ECO:0000256" key="12">
    <source>
        <dbReference type="ARBA" id="ARBA00023268"/>
    </source>
</evidence>
<dbReference type="UniPathway" id="UPA00276">
    <property type="reaction ID" value="UER00406"/>
</dbReference>
<name>C9LTT4_SELS3</name>
<dbReference type="KEGG" id="ssg:Selsp_1148"/>
<dbReference type="EC" id="2.7.1.26" evidence="15"/>
<evidence type="ECO:0000256" key="5">
    <source>
        <dbReference type="ARBA" id="ARBA00022643"/>
    </source>
</evidence>
<dbReference type="EMBL" id="CP002637">
    <property type="protein sequence ID" value="AEC00108.1"/>
    <property type="molecule type" value="Genomic_DNA"/>
</dbReference>
<evidence type="ECO:0000256" key="8">
    <source>
        <dbReference type="ARBA" id="ARBA00022741"/>
    </source>
</evidence>
<reference evidence="17 20" key="2">
    <citation type="submission" date="2011-04" db="EMBL/GenBank/DDBJ databases">
        <title>The complete genome of Selenomonas sputigena DSM 20758.</title>
        <authorList>
            <consortium name="US DOE Joint Genome Institute (JGI-PGF)"/>
            <person name="Lucas S."/>
            <person name="Copeland A."/>
            <person name="Lapidus A."/>
            <person name="Bruce D."/>
            <person name="Goodwin L."/>
            <person name="Pitluck S."/>
            <person name="Peters L."/>
            <person name="Kyrpides N."/>
            <person name="Mavromatis K."/>
            <person name="Ivanova N."/>
            <person name="Ovchinnikova G."/>
            <person name="Teshima H."/>
            <person name="Detter J.C."/>
            <person name="Tapia R."/>
            <person name="Han C."/>
            <person name="Land M."/>
            <person name="Hauser L."/>
            <person name="Markowitz V."/>
            <person name="Cheng J.-F."/>
            <person name="Hugenholtz P."/>
            <person name="Woyke T."/>
            <person name="Wu D."/>
            <person name="Gronow S."/>
            <person name="Wellnitz S."/>
            <person name="Schneider S."/>
            <person name="Klenk H.-P."/>
            <person name="Eisen J.A."/>
        </authorList>
    </citation>
    <scope>NUCLEOTIDE SEQUENCE [LARGE SCALE GENOMIC DNA]</scope>
    <source>
        <strain evidence="17">ATCC 35185</strain>
        <strain evidence="20">ATCC 35185 / DSM 20758 / VPI D19B-28</strain>
    </source>
</reference>
<dbReference type="Gene3D" id="3.40.50.620">
    <property type="entry name" value="HUPs"/>
    <property type="match status" value="1"/>
</dbReference>
<evidence type="ECO:0000256" key="6">
    <source>
        <dbReference type="ARBA" id="ARBA00022679"/>
    </source>
</evidence>
<organism evidence="18 19">
    <name type="scientific">Selenomonas sputigena (strain ATCC 35185 / DSM 20758 / CCUG 44933 / VPI D19B-28)</name>
    <dbReference type="NCBI Taxonomy" id="546271"/>
    <lineage>
        <taxon>Bacteria</taxon>
        <taxon>Bacillati</taxon>
        <taxon>Bacillota</taxon>
        <taxon>Negativicutes</taxon>
        <taxon>Selenomonadales</taxon>
        <taxon>Selenomonadaceae</taxon>
        <taxon>Selenomonas</taxon>
    </lineage>
</organism>
<keyword evidence="4 15" id="KW-0285">Flavoprotein</keyword>
<dbReference type="GO" id="GO:0003919">
    <property type="term" value="F:FMN adenylyltransferase activity"/>
    <property type="evidence" value="ECO:0007669"/>
    <property type="project" value="UniProtKB-UniRule"/>
</dbReference>
<dbReference type="RefSeq" id="WP_006192366.1">
    <property type="nucleotide sequence ID" value="NC_015437.1"/>
</dbReference>
<keyword evidence="5 15" id="KW-0288">FMN</keyword>
<evidence type="ECO:0000256" key="9">
    <source>
        <dbReference type="ARBA" id="ARBA00022777"/>
    </source>
</evidence>
<comment type="similarity">
    <text evidence="15">Belongs to the ribF family.</text>
</comment>
<dbReference type="OrthoDB" id="9803667at2"/>
<dbReference type="GO" id="GO:0008531">
    <property type="term" value="F:riboflavin kinase activity"/>
    <property type="evidence" value="ECO:0007669"/>
    <property type="project" value="UniProtKB-UniRule"/>
</dbReference>
<evidence type="ECO:0000313" key="19">
    <source>
        <dbReference type="Proteomes" id="UP000003505"/>
    </source>
</evidence>
<dbReference type="STRING" id="546271.Selsp_1148"/>
<proteinExistence type="inferred from homology"/>
<dbReference type="Proteomes" id="UP000011124">
    <property type="component" value="Chromosome"/>
</dbReference>
<dbReference type="HOGENOM" id="CLU_048437_0_2_9"/>
<dbReference type="SUPFAM" id="SSF82114">
    <property type="entry name" value="Riboflavin kinase-like"/>
    <property type="match status" value="1"/>
</dbReference>
<dbReference type="AlphaFoldDB" id="C9LTT4"/>
<comment type="catalytic activity">
    <reaction evidence="14 15">
        <text>FMN + ATP + H(+) = FAD + diphosphate</text>
        <dbReference type="Rhea" id="RHEA:17237"/>
        <dbReference type="ChEBI" id="CHEBI:15378"/>
        <dbReference type="ChEBI" id="CHEBI:30616"/>
        <dbReference type="ChEBI" id="CHEBI:33019"/>
        <dbReference type="ChEBI" id="CHEBI:57692"/>
        <dbReference type="ChEBI" id="CHEBI:58210"/>
        <dbReference type="EC" id="2.7.7.2"/>
    </reaction>
</comment>
<dbReference type="InterPro" id="IPR004821">
    <property type="entry name" value="Cyt_trans-like"/>
</dbReference>
<keyword evidence="20" id="KW-1185">Reference proteome</keyword>
<keyword evidence="11 15" id="KW-0067">ATP-binding</keyword>